<dbReference type="NCBIfam" id="TIGR01640">
    <property type="entry name" value="F_box_assoc_1"/>
    <property type="match status" value="1"/>
</dbReference>
<dbReference type="SUPFAM" id="SSF81383">
    <property type="entry name" value="F-box domain"/>
    <property type="match status" value="1"/>
</dbReference>
<name>A0A835FJ14_9POAL</name>
<protein>
    <recommendedName>
        <fullName evidence="1">F-box domain-containing protein</fullName>
    </recommendedName>
</protein>
<feature type="domain" description="F-box" evidence="1">
    <location>
        <begin position="20"/>
        <end position="60"/>
    </location>
</feature>
<accession>A0A835FJ14</accession>
<reference evidence="2" key="1">
    <citation type="submission" date="2020-07" db="EMBL/GenBank/DDBJ databases">
        <title>Genome sequence and genetic diversity analysis of an under-domesticated orphan crop, white fonio (Digitaria exilis).</title>
        <authorList>
            <person name="Bennetzen J.L."/>
            <person name="Chen S."/>
            <person name="Ma X."/>
            <person name="Wang X."/>
            <person name="Yssel A.E.J."/>
            <person name="Chaluvadi S.R."/>
            <person name="Johnson M."/>
            <person name="Gangashetty P."/>
            <person name="Hamidou F."/>
            <person name="Sanogo M.D."/>
            <person name="Zwaenepoel A."/>
            <person name="Wallace J."/>
            <person name="Van De Peer Y."/>
            <person name="Van Deynze A."/>
        </authorList>
    </citation>
    <scope>NUCLEOTIDE SEQUENCE</scope>
    <source>
        <tissue evidence="2">Leaves</tissue>
    </source>
</reference>
<sequence>MEASAAAEKKPQLTGPLGGLPWDITIDILGRLPAKSVFRCRGVCKAWRDITIDPGFLAARSHCWPADVVLYKYEYRTVASDDGGNDTVAVDVALDLLPVSSDEETRPRRLIRYANRHAWFLLVASSNGVLLFRKEEGLYLLCNPVTRQWAELPRLPPRPPHLKHNKAMVDAECAFYLHSNSGEYRVLCRRNSSIKETTWWILAAGAAKPRRIDMGAAAEVVAKVAPCLRTAVAMHVALDGRLHWPPHQAAAVAGETEMVVFDVSLETFHLMAGPPTTTAALTKVFDMDGRLVAADFGKEEHIDLWFLEDYKNRRWELRHRVEVPLMDDAIMQQVWTQGGTARPTLEPRSLLSVAAAGDGEAGNIMLGNYRWLVVYNVKTKTTKTVDSVVKLWGKDVLVSRHVFKENLEKHACFTTAEQCSVDLSSFHFQ</sequence>
<keyword evidence="3" id="KW-1185">Reference proteome</keyword>
<dbReference type="InterPro" id="IPR013187">
    <property type="entry name" value="F-box-assoc_dom_typ3"/>
</dbReference>
<dbReference type="CDD" id="cd22157">
    <property type="entry name" value="F-box_AtFBW1-like"/>
    <property type="match status" value="1"/>
</dbReference>
<comment type="caution">
    <text evidence="2">The sequence shown here is derived from an EMBL/GenBank/DDBJ whole genome shotgun (WGS) entry which is preliminary data.</text>
</comment>
<dbReference type="PANTHER" id="PTHR31672">
    <property type="entry name" value="BNACNNG10540D PROTEIN"/>
    <property type="match status" value="1"/>
</dbReference>
<organism evidence="2 3">
    <name type="scientific">Digitaria exilis</name>
    <dbReference type="NCBI Taxonomy" id="1010633"/>
    <lineage>
        <taxon>Eukaryota</taxon>
        <taxon>Viridiplantae</taxon>
        <taxon>Streptophyta</taxon>
        <taxon>Embryophyta</taxon>
        <taxon>Tracheophyta</taxon>
        <taxon>Spermatophyta</taxon>
        <taxon>Magnoliopsida</taxon>
        <taxon>Liliopsida</taxon>
        <taxon>Poales</taxon>
        <taxon>Poaceae</taxon>
        <taxon>PACMAD clade</taxon>
        <taxon>Panicoideae</taxon>
        <taxon>Panicodae</taxon>
        <taxon>Paniceae</taxon>
        <taxon>Anthephorinae</taxon>
        <taxon>Digitaria</taxon>
    </lineage>
</organism>
<proteinExistence type="predicted"/>
<evidence type="ECO:0000313" key="3">
    <source>
        <dbReference type="Proteomes" id="UP000636709"/>
    </source>
</evidence>
<dbReference type="AlphaFoldDB" id="A0A835FJ14"/>
<dbReference type="Gene3D" id="1.20.1280.50">
    <property type="match status" value="1"/>
</dbReference>
<dbReference type="Pfam" id="PF08268">
    <property type="entry name" value="FBA_3"/>
    <property type="match status" value="1"/>
</dbReference>
<dbReference type="EMBL" id="JACEFO010000697">
    <property type="protein sequence ID" value="KAF8760560.1"/>
    <property type="molecule type" value="Genomic_DNA"/>
</dbReference>
<dbReference type="InterPro" id="IPR036047">
    <property type="entry name" value="F-box-like_dom_sf"/>
</dbReference>
<dbReference type="InterPro" id="IPR050796">
    <property type="entry name" value="SCF_F-box_component"/>
</dbReference>
<dbReference type="InterPro" id="IPR017451">
    <property type="entry name" value="F-box-assoc_interact_dom"/>
</dbReference>
<dbReference type="Pfam" id="PF12937">
    <property type="entry name" value="F-box-like"/>
    <property type="match status" value="1"/>
</dbReference>
<dbReference type="Proteomes" id="UP000636709">
    <property type="component" value="Unassembled WGS sequence"/>
</dbReference>
<dbReference type="PANTHER" id="PTHR31672:SF2">
    <property type="entry name" value="F-BOX DOMAIN-CONTAINING PROTEIN"/>
    <property type="match status" value="1"/>
</dbReference>
<evidence type="ECO:0000313" key="2">
    <source>
        <dbReference type="EMBL" id="KAF8760560.1"/>
    </source>
</evidence>
<gene>
    <name evidence="2" type="ORF">HU200_010030</name>
</gene>
<evidence type="ECO:0000259" key="1">
    <source>
        <dbReference type="SMART" id="SM00256"/>
    </source>
</evidence>
<dbReference type="OrthoDB" id="681455at2759"/>
<dbReference type="SMART" id="SM00256">
    <property type="entry name" value="FBOX"/>
    <property type="match status" value="1"/>
</dbReference>
<dbReference type="InterPro" id="IPR001810">
    <property type="entry name" value="F-box_dom"/>
</dbReference>